<dbReference type="Proteomes" id="UP001305421">
    <property type="component" value="Chromosome"/>
</dbReference>
<proteinExistence type="predicted"/>
<evidence type="ECO:0000313" key="2">
    <source>
        <dbReference type="EMBL" id="WNH49783.1"/>
    </source>
</evidence>
<dbReference type="EMBL" id="CP115543">
    <property type="protein sequence ID" value="WNH49783.1"/>
    <property type="molecule type" value="Genomic_DNA"/>
</dbReference>
<protein>
    <submittedName>
        <fullName evidence="2">Uncharacterized protein</fullName>
    </submittedName>
</protein>
<organism evidence="2 3">
    <name type="scientific">Stenotrophomonas aracearum</name>
    <dbReference type="NCBI Taxonomy" id="3003272"/>
    <lineage>
        <taxon>Bacteria</taxon>
        <taxon>Pseudomonadati</taxon>
        <taxon>Pseudomonadota</taxon>
        <taxon>Gammaproteobacteria</taxon>
        <taxon>Lysobacterales</taxon>
        <taxon>Lysobacteraceae</taxon>
        <taxon>Stenotrophomonas</taxon>
    </lineage>
</organism>
<feature type="chain" id="PRO_5047274367" evidence="1">
    <location>
        <begin position="23"/>
        <end position="139"/>
    </location>
</feature>
<name>A0ABY9YFY5_9GAMM</name>
<feature type="signal peptide" evidence="1">
    <location>
        <begin position="1"/>
        <end position="22"/>
    </location>
</feature>
<sequence length="139" mass="14736">MPTFPRLTCLVLMTALSAAAGAAEPSPVADPRAKAIADANEMAQALLEVQKYPAELDCTKAVENARYGVETMLEVGAKNVAGGYMPAEQFNKAAAPLRALLPQLTQADCSAAEGNKRAFYQCMSSDYNHVLACGKAHPY</sequence>
<keyword evidence="1" id="KW-0732">Signal</keyword>
<dbReference type="RefSeq" id="WP_311184098.1">
    <property type="nucleotide sequence ID" value="NZ_CP115543.1"/>
</dbReference>
<evidence type="ECO:0000256" key="1">
    <source>
        <dbReference type="SAM" id="SignalP"/>
    </source>
</evidence>
<gene>
    <name evidence="2" type="ORF">PDM28_05575</name>
</gene>
<evidence type="ECO:0000313" key="3">
    <source>
        <dbReference type="Proteomes" id="UP001305421"/>
    </source>
</evidence>
<keyword evidence="3" id="KW-1185">Reference proteome</keyword>
<reference evidence="2 3" key="1">
    <citation type="submission" date="2022-12" db="EMBL/GenBank/DDBJ databases">
        <title>Two new species, Stenotrophomonas aracearum and Stenotrophomonas oahuensis, isolated from Anthurium (Araceae family) in Hawaii.</title>
        <authorList>
            <person name="Chunag S.C."/>
            <person name="Dobhal S."/>
            <person name="Alvarez A."/>
            <person name="Arif M."/>
        </authorList>
    </citation>
    <scope>NUCLEOTIDE SEQUENCE [LARGE SCALE GENOMIC DNA]</scope>
    <source>
        <strain evidence="2 3">A5588</strain>
    </source>
</reference>
<accession>A0ABY9YFY5</accession>